<comment type="caution">
    <text evidence="2">The sequence shown here is derived from an EMBL/GenBank/DDBJ whole genome shotgun (WGS) entry which is preliminary data.</text>
</comment>
<organism evidence="2 3">
    <name type="scientific">Caulobacter ginsengisoli</name>
    <dbReference type="NCBI Taxonomy" id="400775"/>
    <lineage>
        <taxon>Bacteria</taxon>
        <taxon>Pseudomonadati</taxon>
        <taxon>Pseudomonadota</taxon>
        <taxon>Alphaproteobacteria</taxon>
        <taxon>Caulobacterales</taxon>
        <taxon>Caulobacteraceae</taxon>
        <taxon>Caulobacter</taxon>
    </lineage>
</organism>
<accession>A0ABU0ISL9</accession>
<dbReference type="EMBL" id="JAUSVS010000005">
    <property type="protein sequence ID" value="MDQ0465011.1"/>
    <property type="molecule type" value="Genomic_DNA"/>
</dbReference>
<keyword evidence="3" id="KW-1185">Reference proteome</keyword>
<keyword evidence="1" id="KW-0732">Signal</keyword>
<gene>
    <name evidence="2" type="ORF">QO010_002795</name>
</gene>
<reference evidence="2 3" key="1">
    <citation type="submission" date="2023-07" db="EMBL/GenBank/DDBJ databases">
        <title>Genomic Encyclopedia of Type Strains, Phase IV (KMG-IV): sequencing the most valuable type-strain genomes for metagenomic binning, comparative biology and taxonomic classification.</title>
        <authorList>
            <person name="Goeker M."/>
        </authorList>
    </citation>
    <scope>NUCLEOTIDE SEQUENCE [LARGE SCALE GENOMIC DNA]</scope>
    <source>
        <strain evidence="2 3">DSM 18695</strain>
    </source>
</reference>
<protein>
    <recommendedName>
        <fullName evidence="4">Lipoprotein</fullName>
    </recommendedName>
</protein>
<feature type="chain" id="PRO_5045055739" description="Lipoprotein" evidence="1">
    <location>
        <begin position="24"/>
        <end position="241"/>
    </location>
</feature>
<dbReference type="Proteomes" id="UP001228905">
    <property type="component" value="Unassembled WGS sequence"/>
</dbReference>
<name>A0ABU0ISL9_9CAUL</name>
<evidence type="ECO:0008006" key="4">
    <source>
        <dbReference type="Google" id="ProtNLM"/>
    </source>
</evidence>
<dbReference type="RefSeq" id="WP_307350077.1">
    <property type="nucleotide sequence ID" value="NZ_JAUSVS010000005.1"/>
</dbReference>
<sequence length="241" mass="25721">MKRMVLALGAALAMAALAPAARACEIDPKAVIALWPGVADMPTTRVQGLMPVLDPRSYNPGDPLPEDCKVRWSVDRRYGRIKDDKLTIVPGTPDGTELTVTGTIRTTQGPRKVEGKLFVIDMAKHLVAGNWRQSGLSCPGGAPAGAVALNELIFNARGEFKATWQPFESYVDYWGDYSFDPATGAISLKPTGGNHVPKDATLSGTVTVNGNELRTKGLSFGQPRGPALPADCEVTFKRSGT</sequence>
<proteinExistence type="predicted"/>
<evidence type="ECO:0000256" key="1">
    <source>
        <dbReference type="SAM" id="SignalP"/>
    </source>
</evidence>
<evidence type="ECO:0000313" key="2">
    <source>
        <dbReference type="EMBL" id="MDQ0465011.1"/>
    </source>
</evidence>
<evidence type="ECO:0000313" key="3">
    <source>
        <dbReference type="Proteomes" id="UP001228905"/>
    </source>
</evidence>
<feature type="signal peptide" evidence="1">
    <location>
        <begin position="1"/>
        <end position="23"/>
    </location>
</feature>